<accession>A0A2U1JRK7</accession>
<protein>
    <submittedName>
        <fullName evidence="2">DUF4387 domain-containing protein</fullName>
    </submittedName>
</protein>
<dbReference type="OrthoDB" id="9796125at2"/>
<keyword evidence="3" id="KW-1185">Reference proteome</keyword>
<evidence type="ECO:0000259" key="1">
    <source>
        <dbReference type="Pfam" id="PF14330"/>
    </source>
</evidence>
<organism evidence="2 3">
    <name type="scientific">Pueribacillus theae</name>
    <dbReference type="NCBI Taxonomy" id="2171751"/>
    <lineage>
        <taxon>Bacteria</taxon>
        <taxon>Bacillati</taxon>
        <taxon>Bacillota</taxon>
        <taxon>Bacilli</taxon>
        <taxon>Bacillales</taxon>
        <taxon>Bacillaceae</taxon>
        <taxon>Pueribacillus</taxon>
    </lineage>
</organism>
<dbReference type="Pfam" id="PF14330">
    <property type="entry name" value="DUF4387"/>
    <property type="match status" value="1"/>
</dbReference>
<evidence type="ECO:0000313" key="3">
    <source>
        <dbReference type="Proteomes" id="UP000245998"/>
    </source>
</evidence>
<evidence type="ECO:0000313" key="2">
    <source>
        <dbReference type="EMBL" id="PWA07801.1"/>
    </source>
</evidence>
<sequence>MGVLKQYLEVLRSKNSGPFEITIDLIFKNREVFQQVIENEIITKKTISALYDIKESSILCVEGYTPARAIKITMAREKSSGSYGERDTLGAQQHAPLLYFQIPDFK</sequence>
<name>A0A2U1JRK7_9BACI</name>
<proteinExistence type="predicted"/>
<feature type="domain" description="DUF4387" evidence="1">
    <location>
        <begin position="6"/>
        <end position="99"/>
    </location>
</feature>
<gene>
    <name evidence="2" type="ORF">DCC39_16240</name>
</gene>
<reference evidence="2 3" key="1">
    <citation type="submission" date="2018-04" db="EMBL/GenBank/DDBJ databases">
        <title>Camelliibacillus theae gen. nov., sp. nov., isolated from Pu'er tea.</title>
        <authorList>
            <person name="Niu L."/>
        </authorList>
    </citation>
    <scope>NUCLEOTIDE SEQUENCE [LARGE SCALE GENOMIC DNA]</scope>
    <source>
        <strain evidence="2 3">T8</strain>
    </source>
</reference>
<dbReference type="AlphaFoldDB" id="A0A2U1JRK7"/>
<dbReference type="InterPro" id="IPR025496">
    <property type="entry name" value="DUF4387"/>
</dbReference>
<dbReference type="Proteomes" id="UP000245998">
    <property type="component" value="Unassembled WGS sequence"/>
</dbReference>
<dbReference type="RefSeq" id="WP_116555956.1">
    <property type="nucleotide sequence ID" value="NZ_QCZG01000047.1"/>
</dbReference>
<comment type="caution">
    <text evidence="2">The sequence shown here is derived from an EMBL/GenBank/DDBJ whole genome shotgun (WGS) entry which is preliminary data.</text>
</comment>
<dbReference type="EMBL" id="QCZG01000047">
    <property type="protein sequence ID" value="PWA07801.1"/>
    <property type="molecule type" value="Genomic_DNA"/>
</dbReference>